<dbReference type="Proteomes" id="UP000184389">
    <property type="component" value="Unassembled WGS sequence"/>
</dbReference>
<sequence length="493" mass="55121">MKKGSKFLSLLLVLTIVFSSFSFAFADGGQAPAKDVPSDWAVEHLMEAQIQELASEGYFAQFKEGVTRVELANFATTLYEKLSGKEITPISTNPFKDTEDVNVLKALSLKLMAGEEKDLFKPDEIVTREDVAVVIYNVISVCEPKVDLGSSKELKHKDIKNISKANLDKVSVLVSNDIMDGKGPDKLALEHICTREEVLVLFARAYDFVIHKTGRDSKGFLWEVSNGKNSVYVLGSVHVADSSIYPFSQSIIETFNKSDVLAVEANIVGDQEGLQYMMEKAIYTDDNTLEKNVPEEIYKAFVDKISAAGLDPKDFEKIKPWYAGLLVQGLDMQSASLDATMGIDFNLMTKAMFANKEILEIEGIKFQADLFDSMSKELQISLLESSLVEVKENDESVNVQGEVIKYILDAWKKGDMVEFEKFMEKTNQEGNQEFNNMLFNKRNENMSNKVEEFLNSEDGKTYFVVVGAGHLVGDTGIINSMKERGYTVKQITK</sequence>
<dbReference type="PANTHER" id="PTHR40590:SF1">
    <property type="entry name" value="CYTOPLASMIC PROTEIN"/>
    <property type="match status" value="1"/>
</dbReference>
<evidence type="ECO:0000313" key="4">
    <source>
        <dbReference type="Proteomes" id="UP000184389"/>
    </source>
</evidence>
<dbReference type="Pfam" id="PF01963">
    <property type="entry name" value="TraB_PrgY_gumN"/>
    <property type="match status" value="1"/>
</dbReference>
<dbReference type="Pfam" id="PF00395">
    <property type="entry name" value="SLH"/>
    <property type="match status" value="1"/>
</dbReference>
<dbReference type="RefSeq" id="WP_072744966.1">
    <property type="nucleotide sequence ID" value="NZ_FQXR01000013.1"/>
</dbReference>
<dbReference type="InterPro" id="IPR002816">
    <property type="entry name" value="TraB/PrgY/GumN_fam"/>
</dbReference>
<dbReference type="EMBL" id="FQXR01000013">
    <property type="protein sequence ID" value="SHI13463.1"/>
    <property type="molecule type" value="Genomic_DNA"/>
</dbReference>
<feature type="chain" id="PRO_5013133166" description="SLH domain-containing protein" evidence="1">
    <location>
        <begin position="27"/>
        <end position="493"/>
    </location>
</feature>
<dbReference type="STRING" id="1123281.SAMN02745180_02325"/>
<dbReference type="InterPro" id="IPR001119">
    <property type="entry name" value="SLH_dom"/>
</dbReference>
<name>A0A1M5YPK2_9FIRM</name>
<keyword evidence="1" id="KW-0732">Signal</keyword>
<feature type="domain" description="SLH" evidence="2">
    <location>
        <begin position="103"/>
        <end position="132"/>
    </location>
</feature>
<dbReference type="AlphaFoldDB" id="A0A1M5YPK2"/>
<reference evidence="3 4" key="1">
    <citation type="submission" date="2016-11" db="EMBL/GenBank/DDBJ databases">
        <authorList>
            <person name="Jaros S."/>
            <person name="Januszkiewicz K."/>
            <person name="Wedrychowicz H."/>
        </authorList>
    </citation>
    <scope>NUCLEOTIDE SEQUENCE [LARGE SCALE GENOMIC DNA]</scope>
    <source>
        <strain evidence="3 4">DSM 13106</strain>
    </source>
</reference>
<keyword evidence="4" id="KW-1185">Reference proteome</keyword>
<evidence type="ECO:0000313" key="3">
    <source>
        <dbReference type="EMBL" id="SHI13463.1"/>
    </source>
</evidence>
<gene>
    <name evidence="3" type="ORF">SAMN02745180_02325</name>
</gene>
<dbReference type="PANTHER" id="PTHR40590">
    <property type="entry name" value="CYTOPLASMIC PROTEIN-RELATED"/>
    <property type="match status" value="1"/>
</dbReference>
<accession>A0A1M5YPK2</accession>
<organism evidence="3 4">
    <name type="scientific">Sporanaerobacter acetigenes DSM 13106</name>
    <dbReference type="NCBI Taxonomy" id="1123281"/>
    <lineage>
        <taxon>Bacteria</taxon>
        <taxon>Bacillati</taxon>
        <taxon>Bacillota</taxon>
        <taxon>Tissierellia</taxon>
        <taxon>Tissierellales</taxon>
        <taxon>Sporanaerobacteraceae</taxon>
        <taxon>Sporanaerobacter</taxon>
    </lineage>
</organism>
<dbReference type="OrthoDB" id="357294at2"/>
<protein>
    <recommendedName>
        <fullName evidence="2">SLH domain-containing protein</fullName>
    </recommendedName>
</protein>
<evidence type="ECO:0000256" key="1">
    <source>
        <dbReference type="SAM" id="SignalP"/>
    </source>
</evidence>
<dbReference type="InterPro" id="IPR047111">
    <property type="entry name" value="YbaP-like"/>
</dbReference>
<evidence type="ECO:0000259" key="2">
    <source>
        <dbReference type="Pfam" id="PF00395"/>
    </source>
</evidence>
<feature type="signal peptide" evidence="1">
    <location>
        <begin position="1"/>
        <end position="26"/>
    </location>
</feature>
<proteinExistence type="predicted"/>
<dbReference type="CDD" id="cd14789">
    <property type="entry name" value="Tiki"/>
    <property type="match status" value="1"/>
</dbReference>